<dbReference type="GO" id="GO:0006313">
    <property type="term" value="P:DNA transposition"/>
    <property type="evidence" value="ECO:0007669"/>
    <property type="project" value="InterPro"/>
</dbReference>
<evidence type="ECO:0000259" key="1">
    <source>
        <dbReference type="SMART" id="SM01321"/>
    </source>
</evidence>
<protein>
    <submittedName>
        <fullName evidence="2">Transposase</fullName>
    </submittedName>
</protein>
<dbReference type="EMBL" id="JSZA02000017">
    <property type="protein sequence ID" value="TGO03449.1"/>
    <property type="molecule type" value="Genomic_DNA"/>
</dbReference>
<reference evidence="2 3" key="1">
    <citation type="journal article" date="2016" name="Front. Microbiol.">
        <title>Single-Cell (Meta-)Genomics of a Dimorphic Candidatus Thiomargarita nelsonii Reveals Genomic Plasticity.</title>
        <authorList>
            <person name="Flood B.E."/>
            <person name="Fliss P."/>
            <person name="Jones D.S."/>
            <person name="Dick G.J."/>
            <person name="Jain S."/>
            <person name="Kaster A.K."/>
            <person name="Winkel M."/>
            <person name="Mussmann M."/>
            <person name="Bailey J."/>
        </authorList>
    </citation>
    <scope>NUCLEOTIDE SEQUENCE [LARGE SCALE GENOMIC DNA]</scope>
    <source>
        <strain evidence="2">Hydrate Ridge</strain>
    </source>
</reference>
<dbReference type="SUPFAM" id="SSF143422">
    <property type="entry name" value="Transposase IS200-like"/>
    <property type="match status" value="1"/>
</dbReference>
<dbReference type="GO" id="GO:0043565">
    <property type="term" value="F:sequence-specific DNA binding"/>
    <property type="evidence" value="ECO:0007669"/>
    <property type="project" value="TreeGrafter"/>
</dbReference>
<comment type="caution">
    <text evidence="2">The sequence shown here is derived from an EMBL/GenBank/DDBJ whole genome shotgun (WGS) entry which is preliminary data.</text>
</comment>
<proteinExistence type="predicted"/>
<organism evidence="2 3">
    <name type="scientific">Candidatus Thiomargarita nelsonii</name>
    <dbReference type="NCBI Taxonomy" id="1003181"/>
    <lineage>
        <taxon>Bacteria</taxon>
        <taxon>Pseudomonadati</taxon>
        <taxon>Pseudomonadota</taxon>
        <taxon>Gammaproteobacteria</taxon>
        <taxon>Thiotrichales</taxon>
        <taxon>Thiotrichaceae</taxon>
        <taxon>Thiomargarita</taxon>
    </lineage>
</organism>
<dbReference type="GO" id="GO:0004803">
    <property type="term" value="F:transposase activity"/>
    <property type="evidence" value="ECO:0007669"/>
    <property type="project" value="InterPro"/>
</dbReference>
<sequence>MGRSRYKITENEVPYFHTSTIVGWLPIFTRPETVQIILDSWEYLQKHDNFVLHGYVILENHIHFIAKSDNHSEQIMRFKSFTAKQIIEYLEKQGVTMLLKQLKFYKVKHKTDRQYQFWQEGTHPKQILNEEMMRQKLEYIHYNPVKRGYVDEPVHWRYSSARNYAGQEGLVSVCRVW</sequence>
<dbReference type="Proteomes" id="UP000030428">
    <property type="component" value="Unassembled WGS sequence"/>
</dbReference>
<feature type="domain" description="Transposase IS200-like" evidence="1">
    <location>
        <begin position="17"/>
        <end position="143"/>
    </location>
</feature>
<dbReference type="AlphaFoldDB" id="A0A4E0QRD5"/>
<name>A0A4E0QRD5_9GAMM</name>
<dbReference type="SMART" id="SM01321">
    <property type="entry name" value="Y1_Tnp"/>
    <property type="match status" value="1"/>
</dbReference>
<dbReference type="PANTHER" id="PTHR36966:SF1">
    <property type="entry name" value="REP-ASSOCIATED TYROSINE TRANSPOSASE"/>
    <property type="match status" value="1"/>
</dbReference>
<keyword evidence="3" id="KW-1185">Reference proteome</keyword>
<accession>A0A4E0QRD5</accession>
<dbReference type="PANTHER" id="PTHR36966">
    <property type="entry name" value="REP-ASSOCIATED TYROSINE TRANSPOSASE"/>
    <property type="match status" value="1"/>
</dbReference>
<evidence type="ECO:0000313" key="2">
    <source>
        <dbReference type="EMBL" id="TGO03449.1"/>
    </source>
</evidence>
<dbReference type="Gene3D" id="3.30.70.1290">
    <property type="entry name" value="Transposase IS200-like"/>
    <property type="match status" value="1"/>
</dbReference>
<gene>
    <name evidence="2" type="ORF">PN36_05910</name>
</gene>
<dbReference type="InterPro" id="IPR036515">
    <property type="entry name" value="Transposase_17_sf"/>
</dbReference>
<evidence type="ECO:0000313" key="3">
    <source>
        <dbReference type="Proteomes" id="UP000030428"/>
    </source>
</evidence>
<dbReference type="InterPro" id="IPR052715">
    <property type="entry name" value="RAYT_transposase"/>
</dbReference>
<dbReference type="InterPro" id="IPR002686">
    <property type="entry name" value="Transposase_17"/>
</dbReference>
<dbReference type="NCBIfam" id="NF047646">
    <property type="entry name" value="REP_Tyr_transpos"/>
    <property type="match status" value="1"/>
</dbReference>